<keyword evidence="7" id="KW-1185">Reference proteome</keyword>
<dbReference type="EMBL" id="JAATIQ010000403">
    <property type="protein sequence ID" value="KAF4357535.1"/>
    <property type="molecule type" value="Genomic_DNA"/>
</dbReference>
<name>A0A7J6EGH0_CANSA</name>
<dbReference type="GO" id="GO:0046982">
    <property type="term" value="F:protein heterodimerization activity"/>
    <property type="evidence" value="ECO:0007669"/>
    <property type="project" value="InterPro"/>
</dbReference>
<organism evidence="6 7">
    <name type="scientific">Cannabis sativa</name>
    <name type="common">Hemp</name>
    <name type="synonym">Marijuana</name>
    <dbReference type="NCBI Taxonomy" id="3483"/>
    <lineage>
        <taxon>Eukaryota</taxon>
        <taxon>Viridiplantae</taxon>
        <taxon>Streptophyta</taxon>
        <taxon>Embryophyta</taxon>
        <taxon>Tracheophyta</taxon>
        <taxon>Spermatophyta</taxon>
        <taxon>Magnoliopsida</taxon>
        <taxon>eudicotyledons</taxon>
        <taxon>Gunneridae</taxon>
        <taxon>Pentapetalae</taxon>
        <taxon>rosids</taxon>
        <taxon>fabids</taxon>
        <taxon>Rosales</taxon>
        <taxon>Cannabaceae</taxon>
        <taxon>Cannabis</taxon>
    </lineage>
</organism>
<keyword evidence="4" id="KW-0804">Transcription</keyword>
<comment type="caution">
    <text evidence="6">The sequence shown here is derived from an EMBL/GenBank/DDBJ whole genome shotgun (WGS) entry which is preliminary data.</text>
</comment>
<accession>A0A7J6EGH0</accession>
<evidence type="ECO:0000256" key="4">
    <source>
        <dbReference type="ARBA" id="ARBA00023163"/>
    </source>
</evidence>
<gene>
    <name evidence="6" type="ORF">G4B88_026914</name>
</gene>
<protein>
    <recommendedName>
        <fullName evidence="5">Transcription factor CBF/NF-Y/archaeal histone domain-containing protein</fullName>
    </recommendedName>
</protein>
<evidence type="ECO:0000313" key="7">
    <source>
        <dbReference type="Proteomes" id="UP000583929"/>
    </source>
</evidence>
<keyword evidence="3" id="KW-0238">DNA-binding</keyword>
<evidence type="ECO:0000256" key="3">
    <source>
        <dbReference type="ARBA" id="ARBA00023125"/>
    </source>
</evidence>
<dbReference type="GO" id="GO:0001228">
    <property type="term" value="F:DNA-binding transcription activator activity, RNA polymerase II-specific"/>
    <property type="evidence" value="ECO:0007669"/>
    <property type="project" value="InterPro"/>
</dbReference>
<dbReference type="InterPro" id="IPR003958">
    <property type="entry name" value="CBFA_NFYB_domain"/>
</dbReference>
<dbReference type="PANTHER" id="PTHR11064">
    <property type="entry name" value="CCAAT-BINDING TRANSCRIPTION FACTOR-RELATED"/>
    <property type="match status" value="1"/>
</dbReference>
<evidence type="ECO:0000259" key="5">
    <source>
        <dbReference type="Pfam" id="PF00808"/>
    </source>
</evidence>
<evidence type="ECO:0000256" key="1">
    <source>
        <dbReference type="ARBA" id="ARBA00009053"/>
    </source>
</evidence>
<evidence type="ECO:0000313" key="6">
    <source>
        <dbReference type="EMBL" id="KAF4357535.1"/>
    </source>
</evidence>
<dbReference type="Pfam" id="PF00808">
    <property type="entry name" value="CBFD_NFYB_HMF"/>
    <property type="match status" value="1"/>
</dbReference>
<dbReference type="Gene3D" id="1.10.20.10">
    <property type="entry name" value="Histone, subunit A"/>
    <property type="match status" value="1"/>
</dbReference>
<proteinExistence type="inferred from homology"/>
<dbReference type="InterPro" id="IPR027113">
    <property type="entry name" value="Transc_fact_NFYB/HAP3"/>
</dbReference>
<dbReference type="AlphaFoldDB" id="A0A7J6EGH0"/>
<dbReference type="GO" id="GO:0016602">
    <property type="term" value="C:CCAAT-binding factor complex"/>
    <property type="evidence" value="ECO:0007669"/>
    <property type="project" value="InterPro"/>
</dbReference>
<evidence type="ECO:0000256" key="2">
    <source>
        <dbReference type="ARBA" id="ARBA00023015"/>
    </source>
</evidence>
<dbReference type="SUPFAM" id="SSF47113">
    <property type="entry name" value="Histone-fold"/>
    <property type="match status" value="1"/>
</dbReference>
<dbReference type="GO" id="GO:0000978">
    <property type="term" value="F:RNA polymerase II cis-regulatory region sequence-specific DNA binding"/>
    <property type="evidence" value="ECO:0007669"/>
    <property type="project" value="TreeGrafter"/>
</dbReference>
<sequence length="84" mass="9688">MLEFMSFVIGEASEKCQREKQKTVNRDDVRWALAALGFDEGWTSVRLHLGQTLLNEKKFYRTAVLKLTRIGLDHGEFNLSEKVS</sequence>
<reference evidence="6 7" key="1">
    <citation type="journal article" date="2020" name="bioRxiv">
        <title>Sequence and annotation of 42 cannabis genomes reveals extensive copy number variation in cannabinoid synthesis and pathogen resistance genes.</title>
        <authorList>
            <person name="Mckernan K.J."/>
            <person name="Helbert Y."/>
            <person name="Kane L.T."/>
            <person name="Ebling H."/>
            <person name="Zhang L."/>
            <person name="Liu B."/>
            <person name="Eaton Z."/>
            <person name="Mclaughlin S."/>
            <person name="Kingan S."/>
            <person name="Baybayan P."/>
            <person name="Concepcion G."/>
            <person name="Jordan M."/>
            <person name="Riva A."/>
            <person name="Barbazuk W."/>
            <person name="Harkins T."/>
        </authorList>
    </citation>
    <scope>NUCLEOTIDE SEQUENCE [LARGE SCALE GENOMIC DNA]</scope>
    <source>
        <strain evidence="7">cv. Jamaican Lion 4</strain>
        <tissue evidence="6">Leaf</tissue>
    </source>
</reference>
<comment type="similarity">
    <text evidence="1">Belongs to the NFYB/HAP3 subunit family.</text>
</comment>
<dbReference type="InterPro" id="IPR009072">
    <property type="entry name" value="Histone-fold"/>
</dbReference>
<keyword evidence="2" id="KW-0805">Transcription regulation</keyword>
<feature type="domain" description="Transcription factor CBF/NF-Y/archaeal histone" evidence="5">
    <location>
        <begin position="3"/>
        <end position="33"/>
    </location>
</feature>
<dbReference type="Proteomes" id="UP000583929">
    <property type="component" value="Unassembled WGS sequence"/>
</dbReference>
<dbReference type="PANTHER" id="PTHR11064:SF9">
    <property type="entry name" value="NUCLEAR TRANSCRIPTION FACTOR Y SUBUNIT BETA"/>
    <property type="match status" value="1"/>
</dbReference>